<evidence type="ECO:0000313" key="1">
    <source>
        <dbReference type="EMBL" id="PIM95623.1"/>
    </source>
</evidence>
<comment type="caution">
    <text evidence="1">The sequence shown here is derived from an EMBL/GenBank/DDBJ whole genome shotgun (WGS) entry which is preliminary data.</text>
</comment>
<dbReference type="InterPro" id="IPR023803">
    <property type="entry name" value="Ribosomal_bS16_dom_sf"/>
</dbReference>
<proteinExistence type="predicted"/>
<keyword evidence="1" id="KW-0689">Ribosomal protein</keyword>
<dbReference type="EMBL" id="NXGM01000004">
    <property type="protein sequence ID" value="PIM95623.1"/>
    <property type="molecule type" value="Genomic_DNA"/>
</dbReference>
<reference evidence="1" key="1">
    <citation type="submission" date="2017-09" db="EMBL/GenBank/DDBJ databases">
        <authorList>
            <person name="Campbell M.A."/>
            <person name="Lukasik P."/>
            <person name="Simon C."/>
            <person name="McCutcheon J.P."/>
        </authorList>
    </citation>
    <scope>NUCLEOTIDE SEQUENCE [LARGE SCALE GENOMIC DNA]</scope>
    <source>
        <strain evidence="1">MAGNEO</strain>
    </source>
</reference>
<dbReference type="Gene3D" id="3.30.1320.10">
    <property type="match status" value="1"/>
</dbReference>
<sequence length="74" mass="8870">MVRINLFKKRINHWCFVVISSKRNKKIIDQVGYSRWIGNKFKVCLNIRLLKYWMSNGALFSSRMIRFLITSGIM</sequence>
<accession>A0ABX4MG00</accession>
<dbReference type="Proteomes" id="UP000228684">
    <property type="component" value="Unassembled WGS sequence"/>
</dbReference>
<evidence type="ECO:0000313" key="2">
    <source>
        <dbReference type="Proteomes" id="UP000228684"/>
    </source>
</evidence>
<dbReference type="GO" id="GO:0005840">
    <property type="term" value="C:ribosome"/>
    <property type="evidence" value="ECO:0007669"/>
    <property type="project" value="UniProtKB-KW"/>
</dbReference>
<keyword evidence="2" id="KW-1185">Reference proteome</keyword>
<name>A0ABX4MG00_9HYPH</name>
<dbReference type="SUPFAM" id="SSF54565">
    <property type="entry name" value="Ribosomal protein S16"/>
    <property type="match status" value="1"/>
</dbReference>
<organism evidence="1 2">
    <name type="scientific">Candidatus Hodgkinia cicadicola</name>
    <dbReference type="NCBI Taxonomy" id="573658"/>
    <lineage>
        <taxon>Bacteria</taxon>
        <taxon>Pseudomonadati</taxon>
        <taxon>Pseudomonadota</taxon>
        <taxon>Alphaproteobacteria</taxon>
        <taxon>Hyphomicrobiales</taxon>
        <taxon>Candidatus Hodgkinia</taxon>
    </lineage>
</organism>
<gene>
    <name evidence="1" type="primary">rpsP</name>
    <name evidence="1" type="ORF">magneo_41</name>
</gene>
<keyword evidence="1" id="KW-0687">Ribonucleoprotein</keyword>
<protein>
    <submittedName>
        <fullName evidence="1">30S ribosomal protein S16</fullName>
    </submittedName>
</protein>